<reference evidence="5 6" key="1">
    <citation type="submission" date="2019-02" db="EMBL/GenBank/DDBJ databases">
        <title>Deep-cultivation of Planctomycetes and their phenomic and genomic characterization uncovers novel biology.</title>
        <authorList>
            <person name="Wiegand S."/>
            <person name="Jogler M."/>
            <person name="Boedeker C."/>
            <person name="Pinto D."/>
            <person name="Vollmers J."/>
            <person name="Rivas-Marin E."/>
            <person name="Kohn T."/>
            <person name="Peeters S.H."/>
            <person name="Heuer A."/>
            <person name="Rast P."/>
            <person name="Oberbeckmann S."/>
            <person name="Bunk B."/>
            <person name="Jeske O."/>
            <person name="Meyerdierks A."/>
            <person name="Storesund J.E."/>
            <person name="Kallscheuer N."/>
            <person name="Luecker S."/>
            <person name="Lage O.M."/>
            <person name="Pohl T."/>
            <person name="Merkel B.J."/>
            <person name="Hornburger P."/>
            <person name="Mueller R.-W."/>
            <person name="Bruemmer F."/>
            <person name="Labrenz M."/>
            <person name="Spormann A.M."/>
            <person name="Op den Camp H."/>
            <person name="Overmann J."/>
            <person name="Amann R."/>
            <person name="Jetten M.S.M."/>
            <person name="Mascher T."/>
            <person name="Medema M.H."/>
            <person name="Devos D.P."/>
            <person name="Kaster A.-K."/>
            <person name="Ovreas L."/>
            <person name="Rohde M."/>
            <person name="Galperin M.Y."/>
            <person name="Jogler C."/>
        </authorList>
    </citation>
    <scope>NUCLEOTIDE SEQUENCE [LARGE SCALE GENOMIC DNA]</scope>
    <source>
        <strain evidence="5 6">Pla110</strain>
    </source>
</reference>
<evidence type="ECO:0000313" key="6">
    <source>
        <dbReference type="Proteomes" id="UP000317178"/>
    </source>
</evidence>
<dbReference type="Proteomes" id="UP000317178">
    <property type="component" value="Chromosome"/>
</dbReference>
<accession>A0A518CT28</accession>
<sequence>MSITDYIKEDLLARICSGEESGESLTLQKLSGQYGVSITPVRLAVSALIDEGYLHKEKNRRLQINKERIKTAGPLSPRPEPPRDYYELLKTELISLSLQGEEVFIREEATAEKFEISRSNVRHIFSRLVGVGLLEHYPRQGWKVRPFRQSDLDAFIEVRVMMELKALELARTKLDPVRLKEYYDNNRYPSETEQQAHIDDRLHAYLIEMAGNPYIYDFFERHGRYFEILFTWEGRDSNASCQTVEHHRAILSAMLQEDWNKAADALKLHIENNHPLLKNLSRPSSDQSITIFSHS</sequence>
<dbReference type="Pfam" id="PF07729">
    <property type="entry name" value="FCD"/>
    <property type="match status" value="1"/>
</dbReference>
<evidence type="ECO:0000256" key="1">
    <source>
        <dbReference type="ARBA" id="ARBA00023015"/>
    </source>
</evidence>
<evidence type="ECO:0000259" key="4">
    <source>
        <dbReference type="SMART" id="SM00895"/>
    </source>
</evidence>
<dbReference type="InterPro" id="IPR008920">
    <property type="entry name" value="TF_FadR/GntR_C"/>
</dbReference>
<dbReference type="EMBL" id="CP036281">
    <property type="protein sequence ID" value="QDU82380.1"/>
    <property type="molecule type" value="Genomic_DNA"/>
</dbReference>
<dbReference type="Pfam" id="PF00392">
    <property type="entry name" value="GntR"/>
    <property type="match status" value="1"/>
</dbReference>
<dbReference type="InterPro" id="IPR011711">
    <property type="entry name" value="GntR_C"/>
</dbReference>
<dbReference type="GO" id="GO:0003700">
    <property type="term" value="F:DNA-binding transcription factor activity"/>
    <property type="evidence" value="ECO:0007669"/>
    <property type="project" value="InterPro"/>
</dbReference>
<proteinExistence type="predicted"/>
<evidence type="ECO:0000313" key="5">
    <source>
        <dbReference type="EMBL" id="QDU82380.1"/>
    </source>
</evidence>
<evidence type="ECO:0000256" key="2">
    <source>
        <dbReference type="ARBA" id="ARBA00023125"/>
    </source>
</evidence>
<keyword evidence="1" id="KW-0805">Transcription regulation</keyword>
<organism evidence="5 6">
    <name type="scientific">Polystyrenella longa</name>
    <dbReference type="NCBI Taxonomy" id="2528007"/>
    <lineage>
        <taxon>Bacteria</taxon>
        <taxon>Pseudomonadati</taxon>
        <taxon>Planctomycetota</taxon>
        <taxon>Planctomycetia</taxon>
        <taxon>Planctomycetales</taxon>
        <taxon>Planctomycetaceae</taxon>
        <taxon>Polystyrenella</taxon>
    </lineage>
</organism>
<feature type="domain" description="GntR C-terminal" evidence="4">
    <location>
        <begin position="154"/>
        <end position="272"/>
    </location>
</feature>
<dbReference type="KEGG" id="plon:Pla110_41350"/>
<dbReference type="InterPro" id="IPR036388">
    <property type="entry name" value="WH-like_DNA-bd_sf"/>
</dbReference>
<dbReference type="OrthoDB" id="9781630at2"/>
<dbReference type="GO" id="GO:0003677">
    <property type="term" value="F:DNA binding"/>
    <property type="evidence" value="ECO:0007669"/>
    <property type="project" value="UniProtKB-KW"/>
</dbReference>
<dbReference type="PANTHER" id="PTHR43537">
    <property type="entry name" value="TRANSCRIPTIONAL REGULATOR, GNTR FAMILY"/>
    <property type="match status" value="1"/>
</dbReference>
<dbReference type="PANTHER" id="PTHR43537:SF24">
    <property type="entry name" value="GLUCONATE OPERON TRANSCRIPTIONAL REPRESSOR"/>
    <property type="match status" value="1"/>
</dbReference>
<dbReference type="Gene3D" id="1.20.120.530">
    <property type="entry name" value="GntR ligand-binding domain-like"/>
    <property type="match status" value="1"/>
</dbReference>
<name>A0A518CT28_9PLAN</name>
<keyword evidence="2" id="KW-0238">DNA-binding</keyword>
<dbReference type="SUPFAM" id="SSF48008">
    <property type="entry name" value="GntR ligand-binding domain-like"/>
    <property type="match status" value="1"/>
</dbReference>
<dbReference type="SUPFAM" id="SSF46785">
    <property type="entry name" value="Winged helix' DNA-binding domain"/>
    <property type="match status" value="2"/>
</dbReference>
<dbReference type="RefSeq" id="WP_144998515.1">
    <property type="nucleotide sequence ID" value="NZ_CP036281.1"/>
</dbReference>
<dbReference type="InterPro" id="IPR036390">
    <property type="entry name" value="WH_DNA-bd_sf"/>
</dbReference>
<dbReference type="AlphaFoldDB" id="A0A518CT28"/>
<protein>
    <submittedName>
        <fullName evidence="5">Colanic acid/biofilm transcriptional regulator</fullName>
    </submittedName>
</protein>
<gene>
    <name evidence="5" type="ORF">Pla110_41350</name>
</gene>
<dbReference type="SMART" id="SM00895">
    <property type="entry name" value="FCD"/>
    <property type="match status" value="1"/>
</dbReference>
<dbReference type="Gene3D" id="1.10.10.10">
    <property type="entry name" value="Winged helix-like DNA-binding domain superfamily/Winged helix DNA-binding domain"/>
    <property type="match status" value="2"/>
</dbReference>
<keyword evidence="3" id="KW-0804">Transcription</keyword>
<evidence type="ECO:0000256" key="3">
    <source>
        <dbReference type="ARBA" id="ARBA00023163"/>
    </source>
</evidence>
<keyword evidence="6" id="KW-1185">Reference proteome</keyword>
<dbReference type="InterPro" id="IPR000524">
    <property type="entry name" value="Tscrpt_reg_HTH_GntR"/>
</dbReference>